<reference evidence="22 23" key="1">
    <citation type="submission" date="2018-03" db="EMBL/GenBank/DDBJ databases">
        <title>Draft genome sequence of Rohu Carp (Labeo rohita).</title>
        <authorList>
            <person name="Das P."/>
            <person name="Kushwaha B."/>
            <person name="Joshi C.G."/>
            <person name="Kumar D."/>
            <person name="Nagpure N.S."/>
            <person name="Sahoo L."/>
            <person name="Das S.P."/>
            <person name="Bit A."/>
            <person name="Patnaik S."/>
            <person name="Meher P.K."/>
            <person name="Jayasankar P."/>
            <person name="Koringa P.G."/>
            <person name="Patel N.V."/>
            <person name="Hinsu A.T."/>
            <person name="Kumar R."/>
            <person name="Pandey M."/>
            <person name="Agarwal S."/>
            <person name="Srivastava S."/>
            <person name="Singh M."/>
            <person name="Iquebal M.A."/>
            <person name="Jaiswal S."/>
            <person name="Angadi U.B."/>
            <person name="Kumar N."/>
            <person name="Raza M."/>
            <person name="Shah T.M."/>
            <person name="Rai A."/>
            <person name="Jena J.K."/>
        </authorList>
    </citation>
    <scope>NUCLEOTIDE SEQUENCE [LARGE SCALE GENOMIC DNA]</scope>
    <source>
        <strain evidence="22">DASCIFA01</strain>
        <tissue evidence="22">Testis</tissue>
    </source>
</reference>
<comment type="function">
    <text evidence="1">May be important in protein trafficking and/or protein folding and stabilization.</text>
</comment>
<evidence type="ECO:0000256" key="12">
    <source>
        <dbReference type="ARBA" id="ARBA00022803"/>
    </source>
</evidence>
<evidence type="ECO:0000256" key="3">
    <source>
        <dbReference type="ARBA" id="ARBA00004496"/>
    </source>
</evidence>
<feature type="repeat" description="TPR" evidence="18">
    <location>
        <begin position="877"/>
        <end position="910"/>
    </location>
</feature>
<dbReference type="Gene3D" id="3.10.50.40">
    <property type="match status" value="1"/>
</dbReference>
<dbReference type="Pfam" id="PF23322">
    <property type="entry name" value="PPIase_AIP"/>
    <property type="match status" value="1"/>
</dbReference>
<proteinExistence type="inferred from homology"/>
<comment type="similarity">
    <text evidence="5">Belongs to the AB hydrolase superfamily. AB hydrolase 4 family.</text>
</comment>
<evidence type="ECO:0000256" key="1">
    <source>
        <dbReference type="ARBA" id="ARBA00002748"/>
    </source>
</evidence>
<feature type="signal peptide" evidence="20">
    <location>
        <begin position="1"/>
        <end position="23"/>
    </location>
</feature>
<keyword evidence="9" id="KW-0597">Phosphoprotein</keyword>
<feature type="compositionally biased region" description="Polar residues" evidence="19">
    <location>
        <begin position="1046"/>
        <end position="1063"/>
    </location>
</feature>
<evidence type="ECO:0000256" key="19">
    <source>
        <dbReference type="SAM" id="MobiDB-lite"/>
    </source>
</evidence>
<evidence type="ECO:0000256" key="17">
    <source>
        <dbReference type="ARBA" id="ARBA00082877"/>
    </source>
</evidence>
<dbReference type="Gene3D" id="1.25.40.10">
    <property type="entry name" value="Tetratricopeptide repeat domain"/>
    <property type="match status" value="1"/>
</dbReference>
<dbReference type="InterPro" id="IPR046357">
    <property type="entry name" value="PPIase_dom_sf"/>
</dbReference>
<protein>
    <recommendedName>
        <fullName evidence="6">Aryl-hydrocarbon-interacting protein-like 1</fullName>
    </recommendedName>
    <alternativeName>
        <fullName evidence="17">Alpha/beta hydrolase domain-containing protein 15</fullName>
    </alternativeName>
    <alternativeName>
        <fullName evidence="16">Protein ABHD15</fullName>
    </alternativeName>
</protein>
<evidence type="ECO:0000256" key="7">
    <source>
        <dbReference type="ARBA" id="ARBA00022490"/>
    </source>
</evidence>
<dbReference type="SMART" id="SM00028">
    <property type="entry name" value="TPR"/>
    <property type="match status" value="2"/>
</dbReference>
<dbReference type="Proteomes" id="UP000290572">
    <property type="component" value="Unassembled WGS sequence"/>
</dbReference>
<dbReference type="FunFam" id="1.25.40.10:FF:000052">
    <property type="entry name" value="Aryl-hydrocarbon-interacting protein-like 1"/>
    <property type="match status" value="1"/>
</dbReference>
<feature type="compositionally biased region" description="Polar residues" evidence="19">
    <location>
        <begin position="1002"/>
        <end position="1011"/>
    </location>
</feature>
<evidence type="ECO:0000256" key="11">
    <source>
        <dbReference type="ARBA" id="ARBA00022737"/>
    </source>
</evidence>
<dbReference type="PANTHER" id="PTHR11242:SF2">
    <property type="entry name" value="ARYL-HYDROCARBON-INTERACTING PROTEIN-LIKE 1"/>
    <property type="match status" value="1"/>
</dbReference>
<dbReference type="PROSITE" id="PS50005">
    <property type="entry name" value="TPR"/>
    <property type="match status" value="1"/>
</dbReference>
<evidence type="ECO:0000256" key="14">
    <source>
        <dbReference type="ARBA" id="ARBA00053358"/>
    </source>
</evidence>
<feature type="domain" description="AIP/AIPL N-terminal FKBP-type PPIase" evidence="21">
    <location>
        <begin position="646"/>
        <end position="768"/>
    </location>
</feature>
<sequence>MLEWVGAACFMVLMAILWPVVKCLGAESHSTLLLPRRDSKRSAERCDSKLDGQGVSDAVALICKPSALANYLLKHCMSFCKSLSIPKWNWRMSSSLQTVFGALWPFECPVHFIRDHLQLSDDGLVALDWAVVGAAHHKRRRTSSNSTSPVLLIIPNSFGKITRNVLKLCEAALSHGYLPVIFNRRSQNGTPLCTVKLQQFGDPTDLREAVRYIRYRQPAGQIYAVSESTGSGLLLSYLGECGSSSYVTAAACLSPIFRCQSWFESGPTWPFHWALLLYQKICLSRYKTVLGELVHTDNLFSSCTLKAMEEALFCHSGLKGATEGAGSWEAYWERNDPLRDIDEVAIPVLCVCSQDDPVRGEPQPTLPLELFESNPHFFLLLTAHGGHCGFSTSDEGPIVWSHQAVLEFFRATTDFFAAEERAKLAARRRGLGGAVLTMRCAIGLAVFRAGVGERDWKWDRDMTQAAKLVHLSSTECELAQLCGRVEHPKNAWHRDLTNGKRTAESAMERILSHPIPTFSAELWEQSPGSPLADLQQFFTGKLYVLVYQLKLPAEELLWLALSWHFSTEMAMKSFPAARILASGLFSGPFALALCMEECDNASQLWLSPAAGRLGLWLPNTCLALTLLRSGPPLQRPAGPENATHCVTFHFRTQLCNDERTVIDDSKKAGMPMEMVIGNMFKLDVWETLLMSMHIGEVAEFWCDVIHTGLYPIVAKSLRRIAVGKDPVDWHIHTCGMANMFAYHSLGYDDLDELQKEPQPLYFVMELLKVQQPSEYDRESWALNDEERLKAVPVLHGQGNKLFKQGRYEDATLKYKEAIMCIKNVQTKEKAWEAPWLRLEKMANTLTLNYCQCLLRMEEYYEVIEHTSDIINQHPGAMKAFYLRGKAHMEVWNEAEARDDFMRVLDLDPGMKKTIKKDLAVLKMRMELKNEEDRLKYKGMFAKMAREQESLELENPDQEFSEETCPETTLEKQNPEEAPLEETGEEQTSPEQINSPQEEVVSQEETSTALSSSDHEIPEQATTPDVTPEETTTEEATPEELDAEQTFLEQSTSEGTSAEHTTPEPTCPEQADQDLVSLEETSPAQTTPENSTPVDES</sequence>
<evidence type="ECO:0000256" key="6">
    <source>
        <dbReference type="ARBA" id="ARBA00015658"/>
    </source>
</evidence>
<keyword evidence="13" id="KW-0539">Nucleus</keyword>
<dbReference type="InterPro" id="IPR019734">
    <property type="entry name" value="TPR_rpt"/>
</dbReference>
<dbReference type="SUPFAM" id="SSF53474">
    <property type="entry name" value="alpha/beta-Hydrolases"/>
    <property type="match status" value="1"/>
</dbReference>
<evidence type="ECO:0000256" key="10">
    <source>
        <dbReference type="ARBA" id="ARBA00022729"/>
    </source>
</evidence>
<dbReference type="InterPro" id="IPR029058">
    <property type="entry name" value="AB_hydrolase_fold"/>
</dbReference>
<comment type="subcellular location">
    <subcellularLocation>
        <location evidence="3">Cytoplasm</location>
    </subcellularLocation>
    <subcellularLocation>
        <location evidence="2">Nucleus</location>
    </subcellularLocation>
    <subcellularLocation>
        <location evidence="4">Secreted</location>
    </subcellularLocation>
</comment>
<evidence type="ECO:0000256" key="15">
    <source>
        <dbReference type="ARBA" id="ARBA00066099"/>
    </source>
</evidence>
<dbReference type="InterPro" id="IPR039663">
    <property type="entry name" value="AIP/AIPL1/TTC9"/>
</dbReference>
<keyword evidence="11" id="KW-0677">Repeat</keyword>
<comment type="function">
    <text evidence="14">May regulate adipocyte lipolysis and liver lipid accumulation.</text>
</comment>
<feature type="compositionally biased region" description="Acidic residues" evidence="19">
    <location>
        <begin position="1026"/>
        <end position="1042"/>
    </location>
</feature>
<organism evidence="22 23">
    <name type="scientific">Labeo rohita</name>
    <name type="common">Indian major carp</name>
    <name type="synonym">Cyprinus rohita</name>
    <dbReference type="NCBI Taxonomy" id="84645"/>
    <lineage>
        <taxon>Eukaryota</taxon>
        <taxon>Metazoa</taxon>
        <taxon>Chordata</taxon>
        <taxon>Craniata</taxon>
        <taxon>Vertebrata</taxon>
        <taxon>Euteleostomi</taxon>
        <taxon>Actinopterygii</taxon>
        <taxon>Neopterygii</taxon>
        <taxon>Teleostei</taxon>
        <taxon>Ostariophysi</taxon>
        <taxon>Cypriniformes</taxon>
        <taxon>Cyprinidae</taxon>
        <taxon>Labeoninae</taxon>
        <taxon>Labeonini</taxon>
        <taxon>Labeo</taxon>
    </lineage>
</organism>
<feature type="compositionally biased region" description="Polar residues" evidence="19">
    <location>
        <begin position="986"/>
        <end position="996"/>
    </location>
</feature>
<gene>
    <name evidence="22" type="ORF">ROHU_011834</name>
</gene>
<evidence type="ECO:0000256" key="4">
    <source>
        <dbReference type="ARBA" id="ARBA00004613"/>
    </source>
</evidence>
<dbReference type="InterPro" id="IPR011990">
    <property type="entry name" value="TPR-like_helical_dom_sf"/>
</dbReference>
<feature type="compositionally biased region" description="Polar residues" evidence="19">
    <location>
        <begin position="1078"/>
        <end position="1096"/>
    </location>
</feature>
<comment type="subunit">
    <text evidence="15">Interacts with PDE3B; this interaction regulates PDE3B's stability and expression and, thereby, impacts the antilipolytic action of insulin.</text>
</comment>
<dbReference type="ESTHER" id="labro-a0a498lll9">
    <property type="family name" value="abh_upf0017"/>
</dbReference>
<dbReference type="SUPFAM" id="SSF48452">
    <property type="entry name" value="TPR-like"/>
    <property type="match status" value="1"/>
</dbReference>
<evidence type="ECO:0000256" key="16">
    <source>
        <dbReference type="ARBA" id="ARBA00072863"/>
    </source>
</evidence>
<feature type="chain" id="PRO_5019711501" description="Aryl-hydrocarbon-interacting protein-like 1" evidence="20">
    <location>
        <begin position="24"/>
        <end position="1096"/>
    </location>
</feature>
<keyword evidence="8" id="KW-0964">Secreted</keyword>
<dbReference type="Gene3D" id="3.40.50.1820">
    <property type="entry name" value="alpha/beta hydrolase"/>
    <property type="match status" value="1"/>
</dbReference>
<dbReference type="GO" id="GO:0005737">
    <property type="term" value="C:cytoplasm"/>
    <property type="evidence" value="ECO:0007669"/>
    <property type="project" value="UniProtKB-SubCell"/>
</dbReference>
<evidence type="ECO:0000256" key="9">
    <source>
        <dbReference type="ARBA" id="ARBA00022553"/>
    </source>
</evidence>
<dbReference type="PANTHER" id="PTHR11242">
    <property type="entry name" value="ARYL HYDROCARBON RECEPTOR INTERACTING PROTEIN RELATED"/>
    <property type="match status" value="1"/>
</dbReference>
<keyword evidence="10 20" id="KW-0732">Signal</keyword>
<keyword evidence="7" id="KW-0963">Cytoplasm</keyword>
<dbReference type="EMBL" id="QBIY01013344">
    <property type="protein sequence ID" value="RXN07604.1"/>
    <property type="molecule type" value="Genomic_DNA"/>
</dbReference>
<evidence type="ECO:0000259" key="21">
    <source>
        <dbReference type="Pfam" id="PF23322"/>
    </source>
</evidence>
<name>A0A498LLL9_LABRO</name>
<evidence type="ECO:0000256" key="8">
    <source>
        <dbReference type="ARBA" id="ARBA00022525"/>
    </source>
</evidence>
<dbReference type="SUPFAM" id="SSF54534">
    <property type="entry name" value="FKBP-like"/>
    <property type="match status" value="1"/>
</dbReference>
<keyword evidence="12 18" id="KW-0802">TPR repeat</keyword>
<evidence type="ECO:0000256" key="2">
    <source>
        <dbReference type="ARBA" id="ARBA00004123"/>
    </source>
</evidence>
<evidence type="ECO:0000256" key="5">
    <source>
        <dbReference type="ARBA" id="ARBA00010884"/>
    </source>
</evidence>
<keyword evidence="23" id="KW-1185">Reference proteome</keyword>
<dbReference type="FunFam" id="3.40.50.1820:FF:000103">
    <property type="entry name" value="Abhydrolase domain-containing 15"/>
    <property type="match status" value="1"/>
</dbReference>
<evidence type="ECO:0000256" key="13">
    <source>
        <dbReference type="ARBA" id="ARBA00023242"/>
    </source>
</evidence>
<evidence type="ECO:0000313" key="22">
    <source>
        <dbReference type="EMBL" id="RXN07604.1"/>
    </source>
</evidence>
<comment type="caution">
    <text evidence="22">The sequence shown here is derived from an EMBL/GenBank/DDBJ whole genome shotgun (WGS) entry which is preliminary data.</text>
</comment>
<accession>A0A498LLL9</accession>
<dbReference type="STRING" id="84645.A0A498LLL9"/>
<dbReference type="GO" id="GO:0005576">
    <property type="term" value="C:extracellular region"/>
    <property type="evidence" value="ECO:0007669"/>
    <property type="project" value="UniProtKB-SubCell"/>
</dbReference>
<feature type="compositionally biased region" description="Acidic residues" evidence="19">
    <location>
        <begin position="949"/>
        <end position="964"/>
    </location>
</feature>
<dbReference type="AlphaFoldDB" id="A0A498LLL9"/>
<evidence type="ECO:0000256" key="20">
    <source>
        <dbReference type="SAM" id="SignalP"/>
    </source>
</evidence>
<dbReference type="GO" id="GO:0003755">
    <property type="term" value="F:peptidyl-prolyl cis-trans isomerase activity"/>
    <property type="evidence" value="ECO:0007669"/>
    <property type="project" value="InterPro"/>
</dbReference>
<dbReference type="InterPro" id="IPR056277">
    <property type="entry name" value="PPIase_AIP"/>
</dbReference>
<feature type="region of interest" description="Disordered" evidence="19">
    <location>
        <begin position="948"/>
        <end position="1096"/>
    </location>
</feature>
<dbReference type="GO" id="GO:0005634">
    <property type="term" value="C:nucleus"/>
    <property type="evidence" value="ECO:0007669"/>
    <property type="project" value="UniProtKB-SubCell"/>
</dbReference>
<evidence type="ECO:0000313" key="23">
    <source>
        <dbReference type="Proteomes" id="UP000290572"/>
    </source>
</evidence>
<evidence type="ECO:0000256" key="18">
    <source>
        <dbReference type="PROSITE-ProRule" id="PRU00339"/>
    </source>
</evidence>